<evidence type="ECO:0000313" key="20">
    <source>
        <dbReference type="Proteomes" id="UP000035174"/>
    </source>
</evidence>
<dbReference type="Pfam" id="PF00072">
    <property type="entry name" value="Response_reg"/>
    <property type="match status" value="1"/>
</dbReference>
<dbReference type="SMART" id="SM00862">
    <property type="entry name" value="Trans_reg_C"/>
    <property type="match status" value="1"/>
</dbReference>
<dbReference type="Gene3D" id="6.10.250.690">
    <property type="match status" value="1"/>
</dbReference>
<evidence type="ECO:0000313" key="19">
    <source>
        <dbReference type="EMBL" id="SUN67383.1"/>
    </source>
</evidence>
<dbReference type="PROSITE" id="PS51755">
    <property type="entry name" value="OMPR_PHOB"/>
    <property type="match status" value="1"/>
</dbReference>
<evidence type="ECO:0000313" key="18">
    <source>
        <dbReference type="EMBL" id="RDY78051.1"/>
    </source>
</evidence>
<evidence type="ECO:0000256" key="12">
    <source>
        <dbReference type="PROSITE-ProRule" id="PRU00169"/>
    </source>
</evidence>
<keyword evidence="7 13" id="KW-0238">DNA-binding</keyword>
<dbReference type="SMR" id="A0A0E1EER2"/>
<keyword evidence="5" id="KW-0805">Transcription regulation</keyword>
<dbReference type="GO" id="GO:0000156">
    <property type="term" value="F:phosphorelay response regulator activity"/>
    <property type="evidence" value="ECO:0007669"/>
    <property type="project" value="TreeGrafter"/>
</dbReference>
<dbReference type="SUPFAM" id="SSF52172">
    <property type="entry name" value="CheY-like"/>
    <property type="match status" value="1"/>
</dbReference>
<comment type="subcellular location">
    <subcellularLocation>
        <location evidence="1">Cytoplasm</location>
    </subcellularLocation>
</comment>
<evidence type="ECO:0000256" key="10">
    <source>
        <dbReference type="ARBA" id="ARBA00037471"/>
    </source>
</evidence>
<organism evidence="18 23">
    <name type="scientific">Streptococcus agalactiae</name>
    <dbReference type="NCBI Taxonomy" id="1311"/>
    <lineage>
        <taxon>Bacteria</taxon>
        <taxon>Bacillati</taxon>
        <taxon>Bacillota</taxon>
        <taxon>Bacilli</taxon>
        <taxon>Lactobacillales</taxon>
        <taxon>Streptococcaceae</taxon>
        <taxon>Streptococcus</taxon>
    </lineage>
</organism>
<protein>
    <recommendedName>
        <fullName evidence="11">Heme response regulator HssR</fullName>
    </recommendedName>
</protein>
<dbReference type="EMBL" id="MAWT01000003">
    <property type="protein sequence ID" value="OCM72632.1"/>
    <property type="molecule type" value="Genomic_DNA"/>
</dbReference>
<feature type="domain" description="Response regulatory" evidence="14">
    <location>
        <begin position="3"/>
        <end position="117"/>
    </location>
</feature>
<keyword evidence="9" id="KW-0804">Transcription</keyword>
<dbReference type="GO" id="GO:0000976">
    <property type="term" value="F:transcription cis-regulatory region binding"/>
    <property type="evidence" value="ECO:0007669"/>
    <property type="project" value="TreeGrafter"/>
</dbReference>
<dbReference type="GO" id="GO:0005829">
    <property type="term" value="C:cytosol"/>
    <property type="evidence" value="ECO:0007669"/>
    <property type="project" value="TreeGrafter"/>
</dbReference>
<evidence type="ECO:0000313" key="16">
    <source>
        <dbReference type="EMBL" id="KLJ27914.1"/>
    </source>
</evidence>
<dbReference type="Gene3D" id="3.40.50.2300">
    <property type="match status" value="1"/>
</dbReference>
<dbReference type="EMBL" id="QHGZ01000218">
    <property type="protein sequence ID" value="RDY78051.1"/>
    <property type="molecule type" value="Genomic_DNA"/>
</dbReference>
<name>A0A0E1EER2_STRAG</name>
<dbReference type="PANTHER" id="PTHR48111">
    <property type="entry name" value="REGULATOR OF RPOS"/>
    <property type="match status" value="1"/>
</dbReference>
<evidence type="ECO:0000259" key="14">
    <source>
        <dbReference type="PROSITE" id="PS50110"/>
    </source>
</evidence>
<dbReference type="InterPro" id="IPR011006">
    <property type="entry name" value="CheY-like_superfamily"/>
</dbReference>
<dbReference type="Proteomes" id="UP000035174">
    <property type="component" value="Unassembled WGS sequence"/>
</dbReference>
<evidence type="ECO:0000256" key="11">
    <source>
        <dbReference type="ARBA" id="ARBA00039976"/>
    </source>
</evidence>
<evidence type="ECO:0000256" key="8">
    <source>
        <dbReference type="ARBA" id="ARBA00023159"/>
    </source>
</evidence>
<keyword evidence="2" id="KW-0963">Cytoplasm</keyword>
<gene>
    <name evidence="19" type="primary">hssR</name>
    <name evidence="17" type="ORF">AX245_01795</name>
    <name evidence="18" type="ORF">C4618_10820</name>
    <name evidence="19" type="ORF">NCTC9828_02441</name>
    <name evidence="16" type="ORF">WA45_09640</name>
</gene>
<evidence type="ECO:0000259" key="15">
    <source>
        <dbReference type="PROSITE" id="PS51755"/>
    </source>
</evidence>
<evidence type="ECO:0000313" key="17">
    <source>
        <dbReference type="EMBL" id="OCM72632.1"/>
    </source>
</evidence>
<evidence type="ECO:0000256" key="6">
    <source>
        <dbReference type="ARBA" id="ARBA00023026"/>
    </source>
</evidence>
<dbReference type="EMBL" id="LCVB01000034">
    <property type="protein sequence ID" value="KLJ27914.1"/>
    <property type="molecule type" value="Genomic_DNA"/>
</dbReference>
<evidence type="ECO:0000313" key="23">
    <source>
        <dbReference type="Proteomes" id="UP000256718"/>
    </source>
</evidence>
<dbReference type="PROSITE" id="PS50110">
    <property type="entry name" value="RESPONSE_REGULATORY"/>
    <property type="match status" value="1"/>
</dbReference>
<keyword evidence="3 12" id="KW-0597">Phosphoprotein</keyword>
<reference evidence="19 22" key="4">
    <citation type="submission" date="2018-06" db="EMBL/GenBank/DDBJ databases">
        <authorList>
            <consortium name="Pathogen Informatics"/>
            <person name="Doyle S."/>
        </authorList>
    </citation>
    <scope>NUCLEOTIDE SEQUENCE [LARGE SCALE GENOMIC DNA]</scope>
    <source>
        <strain evidence="19 22">NCTC9828</strain>
    </source>
</reference>
<dbReference type="Proteomes" id="UP000256718">
    <property type="component" value="Unassembled WGS sequence"/>
</dbReference>
<evidence type="ECO:0000313" key="21">
    <source>
        <dbReference type="Proteomes" id="UP000093122"/>
    </source>
</evidence>
<dbReference type="PANTHER" id="PTHR48111:SF49">
    <property type="entry name" value="HEME RESPONSE REGULATOR HSSR"/>
    <property type="match status" value="1"/>
</dbReference>
<dbReference type="GO" id="GO:0006355">
    <property type="term" value="P:regulation of DNA-templated transcription"/>
    <property type="evidence" value="ECO:0007669"/>
    <property type="project" value="InterPro"/>
</dbReference>
<reference evidence="17 21" key="2">
    <citation type="journal article" date="2016" name="Sci. Rep.">
        <title>Serotype IV Streptococcus agalactiae ST-452 has arisen from large genomic recombination events between CC23 and the hypervirulent CC17 lineages.</title>
        <authorList>
            <person name="Campisi E."/>
            <person name="Rinaudo C.D."/>
            <person name="Donati C."/>
            <person name="Barucco M."/>
            <person name="Torricelli G."/>
            <person name="Edwards M.S."/>
            <person name="Baker C.J."/>
            <person name="Margarit I."/>
            <person name="Rosini R."/>
        </authorList>
    </citation>
    <scope>NUCLEOTIDE SEQUENCE [LARGE SCALE GENOMIC DNA]</scope>
    <source>
        <strain evidence="17 21">CZ-PW-140</strain>
    </source>
</reference>
<dbReference type="CDD" id="cd00383">
    <property type="entry name" value="trans_reg_C"/>
    <property type="match status" value="1"/>
</dbReference>
<dbReference type="EMBL" id="UHEW01000009">
    <property type="protein sequence ID" value="SUN67383.1"/>
    <property type="molecule type" value="Genomic_DNA"/>
</dbReference>
<keyword evidence="6" id="KW-0843">Virulence</keyword>
<feature type="DNA-binding region" description="OmpR/PhoB-type" evidence="13">
    <location>
        <begin position="125"/>
        <end position="222"/>
    </location>
</feature>
<dbReference type="InterPro" id="IPR001867">
    <property type="entry name" value="OmpR/PhoB-type_DNA-bd"/>
</dbReference>
<evidence type="ECO:0000256" key="2">
    <source>
        <dbReference type="ARBA" id="ARBA00022490"/>
    </source>
</evidence>
<feature type="modified residue" description="4-aspartylphosphate" evidence="12">
    <location>
        <position position="52"/>
    </location>
</feature>
<reference evidence="16 20" key="1">
    <citation type="journal article" date="2015" name="PLoS ONE">
        <title>Genomic analysis reveals the molecular basis for capsule loss in the group B streptococcus population.</title>
        <authorList>
            <consortium name="DEVANI Consortium"/>
            <person name="Rosini R."/>
            <person name="Campisi E."/>
            <person name="De Chiara M."/>
            <person name="Tettelin H."/>
            <person name="Rinaudo D."/>
            <person name="Toniolo C."/>
            <person name="Metruccio M."/>
            <person name="Guidotti S."/>
            <person name="Sorensen U.B."/>
            <person name="Kilian M."/>
            <person name="Ramirez M."/>
            <person name="Janulczyk R."/>
            <person name="Donati C."/>
            <person name="Grandi G."/>
            <person name="Margarit I."/>
        </authorList>
    </citation>
    <scope>NUCLEOTIDE SEQUENCE [LARGE SCALE GENOMIC DNA]</scope>
    <source>
        <strain evidence="16 20">ES-PW-063</strain>
    </source>
</reference>
<evidence type="ECO:0000313" key="22">
    <source>
        <dbReference type="Proteomes" id="UP000255140"/>
    </source>
</evidence>
<dbReference type="Proteomes" id="UP000255140">
    <property type="component" value="Unassembled WGS sequence"/>
</dbReference>
<reference evidence="18 23" key="3">
    <citation type="journal article" date="2018" name="Emerg. Microbes Infect.">
        <title>Phenotypic and molecular analysis of nontypeable Group B streptococci: identification of cps2a and hybrid cps2a/cps5 Group B streptococcal capsule gene clusters.</title>
        <authorList>
            <person name="Alhhazmi A."/>
            <person name="Tyrrell G.J."/>
        </authorList>
    </citation>
    <scope>NUCLEOTIDE SEQUENCE [LARGE SCALE GENOMIC DNA]</scope>
    <source>
        <strain evidence="18 23">PLGBS17</strain>
    </source>
</reference>
<evidence type="ECO:0000256" key="9">
    <source>
        <dbReference type="ARBA" id="ARBA00023163"/>
    </source>
</evidence>
<comment type="function">
    <text evidence="10">Member of the two-component regulatory system HssS/HssR involved in intracellular heme homeostasis and tempering of staphylococcal virulence. Phosphorylated HssR binds to a direct repeat sequence within hrtAB promoter and activates the expression of hrtAB, an efflux pump, in response to extracellular heme, hemin, hemoglobin or blood.</text>
</comment>
<feature type="domain" description="OmpR/PhoB-type" evidence="15">
    <location>
        <begin position="125"/>
        <end position="222"/>
    </location>
</feature>
<dbReference type="RefSeq" id="WP_000590686.1">
    <property type="nucleotide sequence ID" value="NZ_AP018935.1"/>
</dbReference>
<evidence type="ECO:0000256" key="7">
    <source>
        <dbReference type="ARBA" id="ARBA00023125"/>
    </source>
</evidence>
<dbReference type="InterPro" id="IPR039420">
    <property type="entry name" value="WalR-like"/>
</dbReference>
<evidence type="ECO:0000256" key="1">
    <source>
        <dbReference type="ARBA" id="ARBA00004496"/>
    </source>
</evidence>
<dbReference type="Pfam" id="PF00486">
    <property type="entry name" value="Trans_reg_C"/>
    <property type="match status" value="1"/>
</dbReference>
<dbReference type="Gene3D" id="1.10.10.10">
    <property type="entry name" value="Winged helix-like DNA-binding domain superfamily/Winged helix DNA-binding domain"/>
    <property type="match status" value="1"/>
</dbReference>
<dbReference type="InterPro" id="IPR001789">
    <property type="entry name" value="Sig_transdc_resp-reg_receiver"/>
</dbReference>
<proteinExistence type="predicted"/>
<dbReference type="SMART" id="SM00448">
    <property type="entry name" value="REC"/>
    <property type="match status" value="1"/>
</dbReference>
<dbReference type="GO" id="GO:0032993">
    <property type="term" value="C:protein-DNA complex"/>
    <property type="evidence" value="ECO:0007669"/>
    <property type="project" value="TreeGrafter"/>
</dbReference>
<dbReference type="AlphaFoldDB" id="A0A0E1EER2"/>
<evidence type="ECO:0000256" key="13">
    <source>
        <dbReference type="PROSITE-ProRule" id="PRU01091"/>
    </source>
</evidence>
<dbReference type="InterPro" id="IPR036388">
    <property type="entry name" value="WH-like_DNA-bd_sf"/>
</dbReference>
<evidence type="ECO:0000256" key="4">
    <source>
        <dbReference type="ARBA" id="ARBA00023012"/>
    </source>
</evidence>
<comment type="caution">
    <text evidence="18">The sequence shown here is derived from an EMBL/GenBank/DDBJ whole genome shotgun (WGS) entry which is preliminary data.</text>
</comment>
<evidence type="ECO:0000256" key="3">
    <source>
        <dbReference type="ARBA" id="ARBA00022553"/>
    </source>
</evidence>
<dbReference type="Proteomes" id="UP000093122">
    <property type="component" value="Unassembled WGS sequence"/>
</dbReference>
<dbReference type="KEGG" id="sage:EN72_00885"/>
<evidence type="ECO:0000256" key="5">
    <source>
        <dbReference type="ARBA" id="ARBA00023015"/>
    </source>
</evidence>
<keyword evidence="8" id="KW-0010">Activator</keyword>
<keyword evidence="4" id="KW-0902">Two-component regulatory system</keyword>
<accession>A0A0E1EER2</accession>
<sequence>MIKILVVEDNIVQQKIITTKLTQEGYQFITASNGQEALNCLDTEEVQLIITDIMMPMMDGYQLIQELRSAAYNVPIIVMTAKSQMEDMTKGFGLGADDYMVKPVQLQELALRIKALLRRANIVAQHQLIIGNTCLNEDELSLKYFEQEIIFPQKEFRVLFHLLSYPNRIFTRLELLDSIWGMDTDLDERVVDACINKIRRKVEHLPDFKIETVRGVGYRAKND</sequence>